<organism evidence="4 5">
    <name type="scientific">Lactarius akahatsu</name>
    <dbReference type="NCBI Taxonomy" id="416441"/>
    <lineage>
        <taxon>Eukaryota</taxon>
        <taxon>Fungi</taxon>
        <taxon>Dikarya</taxon>
        <taxon>Basidiomycota</taxon>
        <taxon>Agaricomycotina</taxon>
        <taxon>Agaricomycetes</taxon>
        <taxon>Russulales</taxon>
        <taxon>Russulaceae</taxon>
        <taxon>Lactarius</taxon>
    </lineage>
</organism>
<feature type="domain" description="DUF6535" evidence="3">
    <location>
        <begin position="56"/>
        <end position="250"/>
    </location>
</feature>
<evidence type="ECO:0000259" key="3">
    <source>
        <dbReference type="Pfam" id="PF20153"/>
    </source>
</evidence>
<keyword evidence="2" id="KW-0812">Transmembrane</keyword>
<name>A0AAD4LFU3_9AGAM</name>
<feature type="transmembrane region" description="Helical" evidence="2">
    <location>
        <begin position="162"/>
        <end position="187"/>
    </location>
</feature>
<proteinExistence type="predicted"/>
<feature type="transmembrane region" description="Helical" evidence="2">
    <location>
        <begin position="226"/>
        <end position="245"/>
    </location>
</feature>
<dbReference type="Proteomes" id="UP001201163">
    <property type="component" value="Unassembled WGS sequence"/>
</dbReference>
<accession>A0AAD4LFU3</accession>
<gene>
    <name evidence="4" type="ORF">EDB92DRAFT_1799611</name>
</gene>
<feature type="non-terminal residue" evidence="4">
    <location>
        <position position="260"/>
    </location>
</feature>
<keyword evidence="5" id="KW-1185">Reference proteome</keyword>
<evidence type="ECO:0000313" key="4">
    <source>
        <dbReference type="EMBL" id="KAH8989444.1"/>
    </source>
</evidence>
<dbReference type="InterPro" id="IPR045338">
    <property type="entry name" value="DUF6535"/>
</dbReference>
<dbReference type="Pfam" id="PF20153">
    <property type="entry name" value="DUF6535"/>
    <property type="match status" value="1"/>
</dbReference>
<keyword evidence="2" id="KW-1133">Transmembrane helix</keyword>
<reference evidence="4" key="1">
    <citation type="submission" date="2022-01" db="EMBL/GenBank/DDBJ databases">
        <title>Comparative genomics reveals a dynamic genome evolution in the ectomycorrhizal milk-cap (Lactarius) mushrooms.</title>
        <authorList>
            <consortium name="DOE Joint Genome Institute"/>
            <person name="Lebreton A."/>
            <person name="Tang N."/>
            <person name="Kuo A."/>
            <person name="LaButti K."/>
            <person name="Drula E."/>
            <person name="Barry K."/>
            <person name="Clum A."/>
            <person name="Lipzen A."/>
            <person name="Mousain D."/>
            <person name="Ng V."/>
            <person name="Wang R."/>
            <person name="Wang X."/>
            <person name="Dai Y."/>
            <person name="Henrissat B."/>
            <person name="Grigoriev I.V."/>
            <person name="Guerin-Laguette A."/>
            <person name="Yu F."/>
            <person name="Martin F.M."/>
        </authorList>
    </citation>
    <scope>NUCLEOTIDE SEQUENCE</scope>
    <source>
        <strain evidence="4">QP</strain>
    </source>
</reference>
<protein>
    <recommendedName>
        <fullName evidence="3">DUF6535 domain-containing protein</fullName>
    </recommendedName>
</protein>
<comment type="caution">
    <text evidence="4">The sequence shown here is derived from an EMBL/GenBank/DDBJ whole genome shotgun (WGS) entry which is preliminary data.</text>
</comment>
<dbReference type="EMBL" id="JAKELL010000037">
    <property type="protein sequence ID" value="KAH8989444.1"/>
    <property type="molecule type" value="Genomic_DNA"/>
</dbReference>
<sequence length="260" mass="29504">MSHFPVINGNGDGRKTREKKRREGTLCPALLWHSSCFRLLERSEAAEYGDTSAVYWKLYVSEAEASDRKLVDNLSGDTNSMLILVRSAAQAPTLCSAVSYYTLQNGLFSAIVASFIIETYKFLQPDNSQRTVDLLSQLVAESNSTQPSSRDPNPQPFTPSNLAIRLNILMFLSLFLNMISVLASVLIQQWCREFMKYAYPRAAPHKRGRVRTYLYRGINQFQMRTFMYGVHVLVHISVFLFFWALSDFLYTINPTVGAVA</sequence>
<evidence type="ECO:0000256" key="1">
    <source>
        <dbReference type="SAM" id="MobiDB-lite"/>
    </source>
</evidence>
<evidence type="ECO:0000313" key="5">
    <source>
        <dbReference type="Proteomes" id="UP001201163"/>
    </source>
</evidence>
<evidence type="ECO:0000256" key="2">
    <source>
        <dbReference type="SAM" id="Phobius"/>
    </source>
</evidence>
<dbReference type="AlphaFoldDB" id="A0AAD4LFU3"/>
<keyword evidence="2" id="KW-0472">Membrane</keyword>
<feature type="region of interest" description="Disordered" evidence="1">
    <location>
        <begin position="1"/>
        <end position="21"/>
    </location>
</feature>